<name>A0A0E3JYX8_CLOSL</name>
<evidence type="ECO:0000313" key="3">
    <source>
        <dbReference type="Proteomes" id="UP000033115"/>
    </source>
</evidence>
<dbReference type="GO" id="GO:0015648">
    <property type="term" value="F:lipid-linked peptidoglycan transporter activity"/>
    <property type="evidence" value="ECO:0007669"/>
    <property type="project" value="UniProtKB-UniRule"/>
</dbReference>
<feature type="transmembrane region" description="Helical" evidence="1">
    <location>
        <begin position="159"/>
        <end position="181"/>
    </location>
</feature>
<dbReference type="AlphaFoldDB" id="A0A0E3JYX8"/>
<dbReference type="InterPro" id="IPR021260">
    <property type="entry name" value="Amj"/>
</dbReference>
<feature type="transmembrane region" description="Helical" evidence="1">
    <location>
        <begin position="35"/>
        <end position="59"/>
    </location>
</feature>
<comment type="similarity">
    <text evidence="1">Belongs to the Amj family.</text>
</comment>
<keyword evidence="1" id="KW-0573">Peptidoglycan synthesis</keyword>
<accession>A0A0E3JYX8</accession>
<keyword evidence="1" id="KW-0961">Cell wall biogenesis/degradation</keyword>
<gene>
    <name evidence="1" type="primary">amj</name>
    <name evidence="2" type="ORF">CSCA_0677</name>
</gene>
<feature type="transmembrane region" description="Helical" evidence="1">
    <location>
        <begin position="235"/>
        <end position="264"/>
    </location>
</feature>
<feature type="transmembrane region" description="Helical" evidence="1">
    <location>
        <begin position="79"/>
        <end position="102"/>
    </location>
</feature>
<keyword evidence="1" id="KW-1003">Cell membrane</keyword>
<dbReference type="Pfam" id="PF10997">
    <property type="entry name" value="Amj"/>
    <property type="match status" value="1"/>
</dbReference>
<feature type="transmembrane region" description="Helical" evidence="1">
    <location>
        <begin position="193"/>
        <end position="214"/>
    </location>
</feature>
<dbReference type="GO" id="GO:0071555">
    <property type="term" value="P:cell wall organization"/>
    <property type="evidence" value="ECO:0007669"/>
    <property type="project" value="UniProtKB-KW"/>
</dbReference>
<feature type="transmembrane region" description="Helical" evidence="1">
    <location>
        <begin position="6"/>
        <end position="23"/>
    </location>
</feature>
<dbReference type="GO" id="GO:0009252">
    <property type="term" value="P:peptidoglycan biosynthetic process"/>
    <property type="evidence" value="ECO:0007669"/>
    <property type="project" value="UniProtKB-UniRule"/>
</dbReference>
<keyword evidence="1" id="KW-0812">Transmembrane</keyword>
<keyword evidence="3" id="KW-1185">Reference proteome</keyword>
<keyword evidence="1" id="KW-0813">Transport</keyword>
<dbReference type="UniPathway" id="UPA00219"/>
<comment type="pathway">
    <text evidence="1">Cell wall biogenesis; peptidoglycan biosynthesis.</text>
</comment>
<sequence>MTSQIYIVFILTFTIFLIGTLAYSARVVGVKTGRIAVAAAVFNVFVLIQRTASTIQAPLLGKAVDNSISTGQTSDLLYVFRWIIFSITLATITGAILMPTFIKIFNKLVVSFSVYRSVPKLVFHAFSKSGIEQFKNSISIPKKENLYELRNFKKIPKKVVLLNMIAFSVSSISVLAALYAACLSPNLRTTCTTLSSVINSVSTIFMVIFIDPYLSMTTDDVIRGDCTELEFNRCVIFIIVGLIVGSILAQFMLIPASKLIVIIAKLI</sequence>
<dbReference type="EMBL" id="CP009933">
    <property type="protein sequence ID" value="AKA67802.1"/>
    <property type="molecule type" value="Genomic_DNA"/>
</dbReference>
<proteinExistence type="inferred from homology"/>
<dbReference type="RefSeq" id="WP_029160889.1">
    <property type="nucleotide sequence ID" value="NZ_CP009933.1"/>
</dbReference>
<dbReference type="Proteomes" id="UP000033115">
    <property type="component" value="Chromosome"/>
</dbReference>
<dbReference type="GO" id="GO:0008360">
    <property type="term" value="P:regulation of cell shape"/>
    <property type="evidence" value="ECO:0007669"/>
    <property type="project" value="UniProtKB-KW"/>
</dbReference>
<dbReference type="HAMAP" id="MF_02077">
    <property type="entry name" value="Amj_flippase"/>
    <property type="match status" value="1"/>
</dbReference>
<dbReference type="STRING" id="1548.CSCA_0677"/>
<comment type="function">
    <text evidence="1">Involved in peptidoglycan biosynthesis. Transports lipid-linked peptidoglycan precursors from the inner to the outer leaflet of the cytoplasmic membrane.</text>
</comment>
<keyword evidence="1" id="KW-0472">Membrane</keyword>
<dbReference type="HOGENOM" id="CLU_059888_1_0_9"/>
<comment type="subcellular location">
    <subcellularLocation>
        <location evidence="1">Cell membrane</location>
        <topology evidence="1">Multi-pass membrane protein</topology>
    </subcellularLocation>
</comment>
<keyword evidence="1" id="KW-1133">Transmembrane helix</keyword>
<organism evidence="2 3">
    <name type="scientific">Clostridium scatologenes</name>
    <dbReference type="NCBI Taxonomy" id="1548"/>
    <lineage>
        <taxon>Bacteria</taxon>
        <taxon>Bacillati</taxon>
        <taxon>Bacillota</taxon>
        <taxon>Clostridia</taxon>
        <taxon>Eubacteriales</taxon>
        <taxon>Clostridiaceae</taxon>
        <taxon>Clostridium</taxon>
    </lineage>
</organism>
<dbReference type="GO" id="GO:0005886">
    <property type="term" value="C:plasma membrane"/>
    <property type="evidence" value="ECO:0007669"/>
    <property type="project" value="UniProtKB-SubCell"/>
</dbReference>
<evidence type="ECO:0000313" key="2">
    <source>
        <dbReference type="EMBL" id="AKA67802.1"/>
    </source>
</evidence>
<reference evidence="2 3" key="1">
    <citation type="journal article" date="2015" name="J. Biotechnol.">
        <title>Complete genome sequence of a malodorant-producing acetogen, Clostridium scatologenes ATCC 25775(T).</title>
        <authorList>
            <person name="Zhu Z."/>
            <person name="Guo T."/>
            <person name="Zheng H."/>
            <person name="Song T."/>
            <person name="Ouyang P."/>
            <person name="Xie J."/>
        </authorList>
    </citation>
    <scope>NUCLEOTIDE SEQUENCE [LARGE SCALE GENOMIC DNA]</scope>
    <source>
        <strain evidence="2 3">ATCC 25775</strain>
    </source>
</reference>
<evidence type="ECO:0000256" key="1">
    <source>
        <dbReference type="HAMAP-Rule" id="MF_02077"/>
    </source>
</evidence>
<keyword evidence="1" id="KW-0133">Cell shape</keyword>
<dbReference type="KEGG" id="csq:CSCA_0677"/>
<protein>
    <recommendedName>
        <fullName evidence="1">Lipid II flippase Amj</fullName>
    </recommendedName>
</protein>